<protein>
    <submittedName>
        <fullName evidence="1">Uncharacterized protein</fullName>
    </submittedName>
</protein>
<dbReference type="EMBL" id="MVBM01000005">
    <property type="protein sequence ID" value="OOK71892.1"/>
    <property type="molecule type" value="Genomic_DNA"/>
</dbReference>
<dbReference type="AlphaFoldDB" id="A0A1V3WYH9"/>
<reference evidence="1 2" key="1">
    <citation type="submission" date="2017-02" db="EMBL/GenBank/DDBJ databases">
        <title>Complete genome sequences of Mycobacterium kansasii strains isolated from rhesus macaques.</title>
        <authorList>
            <person name="Panda A."/>
            <person name="Nagaraj S."/>
            <person name="Zhao X."/>
            <person name="Tettelin H."/>
            <person name="Detolla L.J."/>
        </authorList>
    </citation>
    <scope>NUCLEOTIDE SEQUENCE [LARGE SCALE GENOMIC DNA]</scope>
    <source>
        <strain evidence="1 2">11-3813</strain>
    </source>
</reference>
<sequence length="52" mass="5431">MAIRIAVARCALAVVSLPAGVDGGRPSDRPATSTMMLVSGRYPKVLHRTHGS</sequence>
<name>A0A1V3WYH9_MYCKA</name>
<gene>
    <name evidence="1" type="ORF">BZL30_5535</name>
</gene>
<comment type="caution">
    <text evidence="1">The sequence shown here is derived from an EMBL/GenBank/DDBJ whole genome shotgun (WGS) entry which is preliminary data.</text>
</comment>
<organism evidence="1 2">
    <name type="scientific">Mycobacterium kansasii</name>
    <dbReference type="NCBI Taxonomy" id="1768"/>
    <lineage>
        <taxon>Bacteria</taxon>
        <taxon>Bacillati</taxon>
        <taxon>Actinomycetota</taxon>
        <taxon>Actinomycetes</taxon>
        <taxon>Mycobacteriales</taxon>
        <taxon>Mycobacteriaceae</taxon>
        <taxon>Mycobacterium</taxon>
    </lineage>
</organism>
<proteinExistence type="predicted"/>
<evidence type="ECO:0000313" key="2">
    <source>
        <dbReference type="Proteomes" id="UP000189229"/>
    </source>
</evidence>
<accession>A0A1V3WYH9</accession>
<dbReference type="Proteomes" id="UP000189229">
    <property type="component" value="Unassembled WGS sequence"/>
</dbReference>
<evidence type="ECO:0000313" key="1">
    <source>
        <dbReference type="EMBL" id="OOK71892.1"/>
    </source>
</evidence>